<dbReference type="CDD" id="cd07379">
    <property type="entry name" value="MPP_239FB"/>
    <property type="match status" value="1"/>
</dbReference>
<name>A0A3B0Y2C1_9ZZZZ</name>
<dbReference type="AlphaFoldDB" id="A0A3B0Y2C1"/>
<dbReference type="PANTHER" id="PTHR12905">
    <property type="entry name" value="METALLOPHOSPHOESTERASE"/>
    <property type="match status" value="1"/>
</dbReference>
<dbReference type="EMBL" id="UOFL01000069">
    <property type="protein sequence ID" value="VAW74825.1"/>
    <property type="molecule type" value="Genomic_DNA"/>
</dbReference>
<accession>A0A3B0Y2C1</accession>
<protein>
    <submittedName>
        <fullName evidence="2">Fetal brain protein 239</fullName>
    </submittedName>
</protein>
<dbReference type="InterPro" id="IPR004843">
    <property type="entry name" value="Calcineurin-like_PHP"/>
</dbReference>
<evidence type="ECO:0000313" key="2">
    <source>
        <dbReference type="EMBL" id="VAW74825.1"/>
    </source>
</evidence>
<gene>
    <name evidence="2" type="ORF">MNBD_GAMMA12-938</name>
</gene>
<feature type="domain" description="Calcineurin-like phosphoesterase" evidence="1">
    <location>
        <begin position="1"/>
        <end position="173"/>
    </location>
</feature>
<dbReference type="GO" id="GO:0016787">
    <property type="term" value="F:hydrolase activity"/>
    <property type="evidence" value="ECO:0007669"/>
    <property type="project" value="InterPro"/>
</dbReference>
<dbReference type="Pfam" id="PF00149">
    <property type="entry name" value="Metallophos"/>
    <property type="match status" value="1"/>
</dbReference>
<organism evidence="2">
    <name type="scientific">hydrothermal vent metagenome</name>
    <dbReference type="NCBI Taxonomy" id="652676"/>
    <lineage>
        <taxon>unclassified sequences</taxon>
        <taxon>metagenomes</taxon>
        <taxon>ecological metagenomes</taxon>
    </lineage>
</organism>
<proteinExistence type="predicted"/>
<reference evidence="2" key="1">
    <citation type="submission" date="2018-06" db="EMBL/GenBank/DDBJ databases">
        <authorList>
            <person name="Zhirakovskaya E."/>
        </authorList>
    </citation>
    <scope>NUCLEOTIDE SEQUENCE</scope>
</reference>
<dbReference type="PANTHER" id="PTHR12905:SF0">
    <property type="entry name" value="CALCINEURIN-LIKE PHOSPHOESTERASE DOMAIN-CONTAINING PROTEIN"/>
    <property type="match status" value="1"/>
</dbReference>
<feature type="non-terminal residue" evidence="2">
    <location>
        <position position="190"/>
    </location>
</feature>
<dbReference type="InterPro" id="IPR051693">
    <property type="entry name" value="UPF0046_metallophosphoest"/>
</dbReference>
<dbReference type="InterPro" id="IPR029052">
    <property type="entry name" value="Metallo-depent_PP-like"/>
</dbReference>
<dbReference type="SUPFAM" id="SSF56300">
    <property type="entry name" value="Metallo-dependent phosphatases"/>
    <property type="match status" value="1"/>
</dbReference>
<dbReference type="Gene3D" id="3.60.21.10">
    <property type="match status" value="1"/>
</dbReference>
<sequence>MRLVIVSDTHGMHNEVDIPSGDIFIHAGDFTGNGTLEEVEDFNHFLAGLDHTHKIVISGNHEYCFEKEPRQSQDLLNNCIYLQDNATIIEGIKFYGSPWQPWFFNWAFNLERGAEIRKKWELIDNDTDVLITHGPPVGHGDEVVSGERVGCEDLIDFVDRIKPKYHIFGHIHEGYGISHNSHTTFINAST</sequence>
<evidence type="ECO:0000259" key="1">
    <source>
        <dbReference type="Pfam" id="PF00149"/>
    </source>
</evidence>